<dbReference type="Pfam" id="PF00224">
    <property type="entry name" value="PK"/>
    <property type="match status" value="1"/>
</dbReference>
<protein>
    <recommendedName>
        <fullName evidence="3 12">Pyruvate kinase</fullName>
        <ecNumber evidence="3 12">2.7.1.40</ecNumber>
    </recommendedName>
</protein>
<keyword evidence="6" id="KW-0547">Nucleotide-binding</keyword>
<evidence type="ECO:0000256" key="1">
    <source>
        <dbReference type="ARBA" id="ARBA00004997"/>
    </source>
</evidence>
<keyword evidence="4 12" id="KW-0808">Transferase</keyword>
<evidence type="ECO:0000259" key="13">
    <source>
        <dbReference type="Pfam" id="PF00224"/>
    </source>
</evidence>
<dbReference type="EC" id="2.7.1.40" evidence="3 12"/>
<gene>
    <name evidence="14" type="primary">pyk_2</name>
    <name evidence="14" type="ORF">D8869_11605</name>
</gene>
<comment type="caution">
    <text evidence="14">The sequence shown here is derived from an EMBL/GenBank/DDBJ whole genome shotgun (WGS) entry which is preliminary data.</text>
</comment>
<evidence type="ECO:0000313" key="15">
    <source>
        <dbReference type="Proteomes" id="UP000280406"/>
    </source>
</evidence>
<dbReference type="PANTHER" id="PTHR11817">
    <property type="entry name" value="PYRUVATE KINASE"/>
    <property type="match status" value="1"/>
</dbReference>
<evidence type="ECO:0000256" key="7">
    <source>
        <dbReference type="ARBA" id="ARBA00022777"/>
    </source>
</evidence>
<evidence type="ECO:0000256" key="4">
    <source>
        <dbReference type="ARBA" id="ARBA00022679"/>
    </source>
</evidence>
<dbReference type="EMBL" id="RJND01000013">
    <property type="protein sequence ID" value="RSI50945.1"/>
    <property type="molecule type" value="Genomic_DNA"/>
</dbReference>
<comment type="similarity">
    <text evidence="2 12">Belongs to the pyruvate kinase family.</text>
</comment>
<feature type="domain" description="Pyruvate kinase barrel" evidence="13">
    <location>
        <begin position="18"/>
        <end position="296"/>
    </location>
</feature>
<organism evidence="14 15">
    <name type="scientific">Streptococcus sanguinis</name>
    <dbReference type="NCBI Taxonomy" id="1305"/>
    <lineage>
        <taxon>Bacteria</taxon>
        <taxon>Bacillati</taxon>
        <taxon>Bacillota</taxon>
        <taxon>Bacilli</taxon>
        <taxon>Lactobacillales</taxon>
        <taxon>Streptococcaceae</taxon>
        <taxon>Streptococcus</taxon>
    </lineage>
</organism>
<keyword evidence="10 12" id="KW-0324">Glycolysis</keyword>
<dbReference type="GO" id="GO:0000287">
    <property type="term" value="F:magnesium ion binding"/>
    <property type="evidence" value="ECO:0007669"/>
    <property type="project" value="InterPro"/>
</dbReference>
<evidence type="ECO:0000313" key="14">
    <source>
        <dbReference type="EMBL" id="RSI50945.1"/>
    </source>
</evidence>
<evidence type="ECO:0000256" key="11">
    <source>
        <dbReference type="ARBA" id="ARBA00023317"/>
    </source>
</evidence>
<keyword evidence="7 12" id="KW-0418">Kinase</keyword>
<evidence type="ECO:0000256" key="9">
    <source>
        <dbReference type="ARBA" id="ARBA00022842"/>
    </source>
</evidence>
<dbReference type="AlphaFoldDB" id="A0AB74DQ28"/>
<keyword evidence="11 14" id="KW-0670">Pyruvate</keyword>
<keyword evidence="5" id="KW-0479">Metal-binding</keyword>
<comment type="pathway">
    <text evidence="1 12">Carbohydrate degradation; glycolysis; pyruvate from D-glyceraldehyde 3-phosphate: step 5/5.</text>
</comment>
<dbReference type="Gene3D" id="3.20.20.60">
    <property type="entry name" value="Phosphoenolpyruvate-binding domains"/>
    <property type="match status" value="1"/>
</dbReference>
<evidence type="ECO:0000256" key="12">
    <source>
        <dbReference type="RuleBase" id="RU000504"/>
    </source>
</evidence>
<dbReference type="InterPro" id="IPR001697">
    <property type="entry name" value="Pyr_Knase"/>
</dbReference>
<dbReference type="SUPFAM" id="SSF51621">
    <property type="entry name" value="Phosphoenolpyruvate/pyruvate domain"/>
    <property type="match status" value="1"/>
</dbReference>
<keyword evidence="8" id="KW-0067">ATP-binding</keyword>
<dbReference type="RefSeq" id="WP_125348734.1">
    <property type="nucleotide sequence ID" value="NZ_CP076615.1"/>
</dbReference>
<name>A0AB74DQ28_STRSA</name>
<dbReference type="Gene3D" id="2.40.33.10">
    <property type="entry name" value="PK beta-barrel domain-like"/>
    <property type="match status" value="1"/>
</dbReference>
<dbReference type="GO" id="GO:0016301">
    <property type="term" value="F:kinase activity"/>
    <property type="evidence" value="ECO:0007669"/>
    <property type="project" value="UniProtKB-KW"/>
</dbReference>
<evidence type="ECO:0000256" key="8">
    <source>
        <dbReference type="ARBA" id="ARBA00022840"/>
    </source>
</evidence>
<sequence length="345" mass="39682">MVVITQTINYIQTAEQLEKIVSALESLDLYTIRINLSKHSISELEKTIDVIDSVFSLKANFTLYLDFPFPKNKSRIENLNLESNDNIIREGTEYIVTNNRLVFDKIKKNTILLNADSINSDIGETIFYADGEGMFETVSVSPHQIKMKALNTFLVREGKSIMCGYKIEKDEVFVNILYRLERLKCQKKYLLSFVNNSYEILKFSKLLSLQSDSNIIPKIETTEAIRNISQIIQVSDGIIVARGDLALNLPLENLAKAMDSLIETARKFEKRIIFCTDILRNMNDRIIPERSELFDLIYISKCNCRDIILPASINFSYDTELVVKNINKAKEQLKNKIELIEKILK</sequence>
<reference evidence="14 15" key="1">
    <citation type="submission" date="2018-11" db="EMBL/GenBank/DDBJ databases">
        <title>Species Designations Belie Phenotypic and Genotypic Heterogeneity in Oral Streptococci.</title>
        <authorList>
            <person name="Velsko I."/>
        </authorList>
    </citation>
    <scope>NUCLEOTIDE SEQUENCE [LARGE SCALE GENOMIC DNA]</scope>
    <source>
        <strain evidence="14 15">BCC37</strain>
    </source>
</reference>
<dbReference type="GO" id="GO:0030955">
    <property type="term" value="F:potassium ion binding"/>
    <property type="evidence" value="ECO:0007669"/>
    <property type="project" value="InterPro"/>
</dbReference>
<dbReference type="InterPro" id="IPR015813">
    <property type="entry name" value="Pyrv/PenolPyrv_kinase-like_dom"/>
</dbReference>
<dbReference type="PRINTS" id="PR01050">
    <property type="entry name" value="PYRUVTKNASE"/>
</dbReference>
<evidence type="ECO:0000256" key="10">
    <source>
        <dbReference type="ARBA" id="ARBA00023152"/>
    </source>
</evidence>
<dbReference type="GO" id="GO:0004743">
    <property type="term" value="F:pyruvate kinase activity"/>
    <property type="evidence" value="ECO:0007669"/>
    <property type="project" value="UniProtKB-EC"/>
</dbReference>
<evidence type="ECO:0000256" key="6">
    <source>
        <dbReference type="ARBA" id="ARBA00022741"/>
    </source>
</evidence>
<keyword evidence="9 12" id="KW-0460">Magnesium</keyword>
<dbReference type="InterPro" id="IPR040442">
    <property type="entry name" value="Pyrv_kinase-like_dom_sf"/>
</dbReference>
<evidence type="ECO:0000256" key="5">
    <source>
        <dbReference type="ARBA" id="ARBA00022723"/>
    </source>
</evidence>
<evidence type="ECO:0000256" key="2">
    <source>
        <dbReference type="ARBA" id="ARBA00008663"/>
    </source>
</evidence>
<comment type="catalytic activity">
    <reaction evidence="12">
        <text>pyruvate + ATP = phosphoenolpyruvate + ADP + H(+)</text>
        <dbReference type="Rhea" id="RHEA:18157"/>
        <dbReference type="ChEBI" id="CHEBI:15361"/>
        <dbReference type="ChEBI" id="CHEBI:15378"/>
        <dbReference type="ChEBI" id="CHEBI:30616"/>
        <dbReference type="ChEBI" id="CHEBI:58702"/>
        <dbReference type="ChEBI" id="CHEBI:456216"/>
        <dbReference type="EC" id="2.7.1.40"/>
    </reaction>
</comment>
<dbReference type="GO" id="GO:0005524">
    <property type="term" value="F:ATP binding"/>
    <property type="evidence" value="ECO:0007669"/>
    <property type="project" value="UniProtKB-KW"/>
</dbReference>
<dbReference type="InterPro" id="IPR015806">
    <property type="entry name" value="Pyrv_Knase_insert_dom_sf"/>
</dbReference>
<evidence type="ECO:0000256" key="3">
    <source>
        <dbReference type="ARBA" id="ARBA00012142"/>
    </source>
</evidence>
<proteinExistence type="inferred from homology"/>
<accession>A0AB74DQ28</accession>
<dbReference type="InterPro" id="IPR015793">
    <property type="entry name" value="Pyrv_Knase_brl"/>
</dbReference>
<dbReference type="Proteomes" id="UP000280406">
    <property type="component" value="Unassembled WGS sequence"/>
</dbReference>